<dbReference type="eggNOG" id="COG0679">
    <property type="taxonomic scope" value="Bacteria"/>
</dbReference>
<evidence type="ECO:0000256" key="2">
    <source>
        <dbReference type="SAM" id="MobiDB-lite"/>
    </source>
</evidence>
<evidence type="ECO:0000256" key="1">
    <source>
        <dbReference type="ARBA" id="ARBA00022448"/>
    </source>
</evidence>
<keyword evidence="3" id="KW-0472">Membrane</keyword>
<organism evidence="4 5">
    <name type="scientific">Endozoicomonas numazuensis</name>
    <dbReference type="NCBI Taxonomy" id="1137799"/>
    <lineage>
        <taxon>Bacteria</taxon>
        <taxon>Pseudomonadati</taxon>
        <taxon>Pseudomonadota</taxon>
        <taxon>Gammaproteobacteria</taxon>
        <taxon>Oceanospirillales</taxon>
        <taxon>Endozoicomonadaceae</taxon>
        <taxon>Endozoicomonas</taxon>
    </lineage>
</organism>
<dbReference type="Proteomes" id="UP000028073">
    <property type="component" value="Unassembled WGS sequence"/>
</dbReference>
<evidence type="ECO:0000313" key="4">
    <source>
        <dbReference type="EMBL" id="KEQ18688.1"/>
    </source>
</evidence>
<dbReference type="PANTHER" id="PTHR36838:SF3">
    <property type="entry name" value="TRANSPORTER AUXIN EFFLUX CARRIER EC FAMILY"/>
    <property type="match status" value="1"/>
</dbReference>
<evidence type="ECO:0000256" key="3">
    <source>
        <dbReference type="SAM" id="Phobius"/>
    </source>
</evidence>
<feature type="transmembrane region" description="Helical" evidence="3">
    <location>
        <begin position="90"/>
        <end position="111"/>
    </location>
</feature>
<dbReference type="EMBL" id="JOKH01000001">
    <property type="protein sequence ID" value="KEQ18688.1"/>
    <property type="molecule type" value="Genomic_DNA"/>
</dbReference>
<sequence>MSKIIKQEGSEKSRKNAVLSKNHRSIREQYKMGSELYIKVGLLISLAVLGWFVGRRFKIDPKDISSILVYVISPFVIFISIIEPPADISFFRYSLAAFILSSSFALLAFLLGRTLWNDRKANLFSFAWGTGNTGYFALRGR</sequence>
<keyword evidence="5" id="KW-1185">Reference proteome</keyword>
<gene>
    <name evidence="4" type="ORF">GZ78_00775</name>
</gene>
<feature type="transmembrane region" description="Helical" evidence="3">
    <location>
        <begin position="66"/>
        <end position="84"/>
    </location>
</feature>
<name>A0A081NJR5_9GAMM</name>
<comment type="caution">
    <text evidence="4">The sequence shown here is derived from an EMBL/GenBank/DDBJ whole genome shotgun (WGS) entry which is preliminary data.</text>
</comment>
<feature type="transmembrane region" description="Helical" evidence="3">
    <location>
        <begin position="36"/>
        <end position="54"/>
    </location>
</feature>
<keyword evidence="3" id="KW-1133">Transmembrane helix</keyword>
<feature type="region of interest" description="Disordered" evidence="2">
    <location>
        <begin position="1"/>
        <end position="20"/>
    </location>
</feature>
<evidence type="ECO:0000313" key="5">
    <source>
        <dbReference type="Proteomes" id="UP000028073"/>
    </source>
</evidence>
<accession>A0A081NJR5</accession>
<protein>
    <submittedName>
        <fullName evidence="4">Uncharacterized protein</fullName>
    </submittedName>
</protein>
<dbReference type="PANTHER" id="PTHR36838">
    <property type="entry name" value="AUXIN EFFLUX CARRIER FAMILY PROTEIN"/>
    <property type="match status" value="1"/>
</dbReference>
<dbReference type="AlphaFoldDB" id="A0A081NJR5"/>
<keyword evidence="1" id="KW-0813">Transport</keyword>
<feature type="compositionally biased region" description="Basic and acidic residues" evidence="2">
    <location>
        <begin position="1"/>
        <end position="14"/>
    </location>
</feature>
<dbReference type="OrthoDB" id="9810457at2"/>
<keyword evidence="3" id="KW-0812">Transmembrane</keyword>
<proteinExistence type="predicted"/>
<reference evidence="4 5" key="1">
    <citation type="submission" date="2014-06" db="EMBL/GenBank/DDBJ databases">
        <title>Whole Genome Sequences of Three Symbiotic Endozoicomonas Bacteria.</title>
        <authorList>
            <person name="Neave M.J."/>
            <person name="Apprill A."/>
            <person name="Voolstra C.R."/>
        </authorList>
    </citation>
    <scope>NUCLEOTIDE SEQUENCE [LARGE SCALE GENOMIC DNA]</scope>
    <source>
        <strain evidence="4 5">DSM 25634</strain>
    </source>
</reference>
<dbReference type="RefSeq" id="WP_034831981.1">
    <property type="nucleotide sequence ID" value="NZ_JOKH01000001.1"/>
</dbReference>
<dbReference type="STRING" id="1137799.GZ78_00775"/>